<proteinExistence type="predicted"/>
<dbReference type="STRING" id="261654.GA0070611_5241"/>
<dbReference type="EMBL" id="LT594323">
    <property type="protein sequence ID" value="SBT51589.1"/>
    <property type="molecule type" value="Genomic_DNA"/>
</dbReference>
<protein>
    <recommendedName>
        <fullName evidence="2">DUF2231 domain-containing protein</fullName>
    </recommendedName>
</protein>
<feature type="transmembrane region" description="Helical" evidence="1">
    <location>
        <begin position="97"/>
        <end position="116"/>
    </location>
</feature>
<evidence type="ECO:0000313" key="4">
    <source>
        <dbReference type="Proteomes" id="UP000199385"/>
    </source>
</evidence>
<keyword evidence="1" id="KW-0812">Transmembrane</keyword>
<gene>
    <name evidence="3" type="ORF">GA0070611_5241</name>
</gene>
<feature type="transmembrane region" description="Helical" evidence="1">
    <location>
        <begin position="42"/>
        <end position="61"/>
    </location>
</feature>
<accession>A0A1A9A5X1</accession>
<keyword evidence="1" id="KW-1133">Transmembrane helix</keyword>
<feature type="domain" description="DUF2231" evidence="2">
    <location>
        <begin position="8"/>
        <end position="157"/>
    </location>
</feature>
<feature type="transmembrane region" description="Helical" evidence="1">
    <location>
        <begin position="128"/>
        <end position="146"/>
    </location>
</feature>
<reference evidence="4" key="1">
    <citation type="submission" date="2016-06" db="EMBL/GenBank/DDBJ databases">
        <authorList>
            <person name="Varghese N."/>
            <person name="Submissions Spin"/>
        </authorList>
    </citation>
    <scope>NUCLEOTIDE SEQUENCE [LARGE SCALE GENOMIC DNA]</scope>
    <source>
        <strain evidence="4">DSM 44815</strain>
    </source>
</reference>
<dbReference type="PATRIC" id="fig|261654.4.peg.5310"/>
<feature type="transmembrane region" description="Helical" evidence="1">
    <location>
        <begin position="12"/>
        <end position="35"/>
    </location>
</feature>
<evidence type="ECO:0000259" key="2">
    <source>
        <dbReference type="Pfam" id="PF09990"/>
    </source>
</evidence>
<dbReference type="Proteomes" id="UP000199385">
    <property type="component" value="Chromosome I"/>
</dbReference>
<organism evidence="3 4">
    <name type="scientific">Micromonospora auratinigra</name>
    <dbReference type="NCBI Taxonomy" id="261654"/>
    <lineage>
        <taxon>Bacteria</taxon>
        <taxon>Bacillati</taxon>
        <taxon>Actinomycetota</taxon>
        <taxon>Actinomycetes</taxon>
        <taxon>Micromonosporales</taxon>
        <taxon>Micromonosporaceae</taxon>
        <taxon>Micromonospora</taxon>
    </lineage>
</organism>
<name>A0A1A9A5X1_9ACTN</name>
<keyword evidence="4" id="KW-1185">Reference proteome</keyword>
<dbReference type="InterPro" id="IPR019251">
    <property type="entry name" value="DUF2231_TM"/>
</dbReference>
<dbReference type="AlphaFoldDB" id="A0A1A9A5X1"/>
<sequence length="160" mass="17286">MFREINGLPGHILVVHAAVVLVPLLVLVSVAYGVLPRWRPRLDWAVAILAVVTPIAAWLATESGEAFEEALEQKNYPAQILAKVHEHSEYGETLRNVTFGLALAALLLLLVTSGWARIRNLPRWLAPALTAVVAVFGVLALVYVYLTGDSGAEAVWGGTL</sequence>
<keyword evidence="1" id="KW-0472">Membrane</keyword>
<dbReference type="Pfam" id="PF09990">
    <property type="entry name" value="DUF2231"/>
    <property type="match status" value="1"/>
</dbReference>
<evidence type="ECO:0000256" key="1">
    <source>
        <dbReference type="SAM" id="Phobius"/>
    </source>
</evidence>
<evidence type="ECO:0000313" key="3">
    <source>
        <dbReference type="EMBL" id="SBT51589.1"/>
    </source>
</evidence>
<dbReference type="RefSeq" id="WP_091673451.1">
    <property type="nucleotide sequence ID" value="NZ_LT594323.1"/>
</dbReference>
<dbReference type="OrthoDB" id="4350867at2"/>